<sequence>MSFKPDPYLERLLQSFLCRGEQARQAFAEWVGHGSFDDIPPSHFRQMGELAAVIDTLAPDYPYRSRLMGLTKYVWSNNIHVLRLCLPGLDRLTTAGVPTLLLKGGGVIASTPDALHRRFIRDLDIMVHEPDIPKAAEALFADGWRASTGRIPGSVRAQPFDKVIANNPHGQNRAEIDLHRSALHFGRYGDFDKKMWDRADQGNLMGRAVQFPGATSRALIASMQGLIYDVDSTFVWVVDAVRALRDPKFSWSDFLTEIRRRKLEQHALRVLDYLQSVFGVGFGEAQRQQLKPNALDFLFSAELDAIAASREQRGIRGRVDMALAEFARSRSFGRRVEFKTDFGVRMAKVSDQTEPFGVGEEYHFGTVQAKRQVDLIIELPVTAKDRRDFDLWRGEVWIARLKIKRPHFGQPSLHGRWRTKVTLRDDIAGNFYISAAN</sequence>
<dbReference type="InterPro" id="IPR039498">
    <property type="entry name" value="NTP_transf_5"/>
</dbReference>
<accession>A0ABV3SGM1</accession>
<organism evidence="1 2">
    <name type="scientific">Aquibium pacificus</name>
    <dbReference type="NCBI Taxonomy" id="3153579"/>
    <lineage>
        <taxon>Bacteria</taxon>
        <taxon>Pseudomonadati</taxon>
        <taxon>Pseudomonadota</taxon>
        <taxon>Alphaproteobacteria</taxon>
        <taxon>Hyphomicrobiales</taxon>
        <taxon>Phyllobacteriaceae</taxon>
        <taxon>Aquibium</taxon>
    </lineage>
</organism>
<keyword evidence="2" id="KW-1185">Reference proteome</keyword>
<comment type="caution">
    <text evidence="1">The sequence shown here is derived from an EMBL/GenBank/DDBJ whole genome shotgun (WGS) entry which is preliminary data.</text>
</comment>
<reference evidence="1 2" key="1">
    <citation type="submission" date="2024-05" db="EMBL/GenBank/DDBJ databases">
        <authorList>
            <person name="Jiang F."/>
        </authorList>
    </citation>
    <scope>NUCLEOTIDE SEQUENCE [LARGE SCALE GENOMIC DNA]</scope>
    <source>
        <strain evidence="1 2">LZ166</strain>
    </source>
</reference>
<dbReference type="EMBL" id="JBDPGJ010000002">
    <property type="protein sequence ID" value="MEX0405907.1"/>
    <property type="molecule type" value="Genomic_DNA"/>
</dbReference>
<gene>
    <name evidence="1" type="ORF">ABGN05_09565</name>
</gene>
<dbReference type="Proteomes" id="UP001556692">
    <property type="component" value="Unassembled WGS sequence"/>
</dbReference>
<proteinExistence type="predicted"/>
<name>A0ABV3SGM1_9HYPH</name>
<protein>
    <submittedName>
        <fullName evidence="1">Nucleotidyltransferase family protein</fullName>
    </submittedName>
</protein>
<dbReference type="RefSeq" id="WP_367953780.1">
    <property type="nucleotide sequence ID" value="NZ_JBDPGJ010000002.1"/>
</dbReference>
<evidence type="ECO:0000313" key="1">
    <source>
        <dbReference type="EMBL" id="MEX0405907.1"/>
    </source>
</evidence>
<dbReference type="Pfam" id="PF14907">
    <property type="entry name" value="NTP_transf_5"/>
    <property type="match status" value="1"/>
</dbReference>
<evidence type="ECO:0000313" key="2">
    <source>
        <dbReference type="Proteomes" id="UP001556692"/>
    </source>
</evidence>